<dbReference type="EMBL" id="CP007142">
    <property type="protein sequence ID" value="AJQ92503.1"/>
    <property type="molecule type" value="Genomic_DNA"/>
</dbReference>
<reference evidence="1 2" key="1">
    <citation type="submission" date="2014-01" db="EMBL/GenBank/DDBJ databases">
        <title>Full genme sequencing of cellulolytic bacterium Gynuella sunshinyii YC6258T gen. nov., sp. nov.</title>
        <authorList>
            <person name="Khan H."/>
            <person name="Chung E.J."/>
            <person name="Chung Y.R."/>
        </authorList>
    </citation>
    <scope>NUCLEOTIDE SEQUENCE [LARGE SCALE GENOMIC DNA]</scope>
    <source>
        <strain evidence="1 2">YC6258</strain>
    </source>
</reference>
<accession>A0A0C5VGG4</accession>
<dbReference type="AlphaFoldDB" id="A0A0C5VGG4"/>
<dbReference type="KEGG" id="gsn:YC6258_00453"/>
<dbReference type="HOGENOM" id="CLU_3216876_0_0_6"/>
<name>A0A0C5VGG4_9GAMM</name>
<proteinExistence type="predicted"/>
<organism evidence="1 2">
    <name type="scientific">Gynuella sunshinyii YC6258</name>
    <dbReference type="NCBI Taxonomy" id="1445510"/>
    <lineage>
        <taxon>Bacteria</taxon>
        <taxon>Pseudomonadati</taxon>
        <taxon>Pseudomonadota</taxon>
        <taxon>Gammaproteobacteria</taxon>
        <taxon>Oceanospirillales</taxon>
        <taxon>Saccharospirillaceae</taxon>
        <taxon>Gynuella</taxon>
    </lineage>
</organism>
<sequence>MVTQIQYFCGHALVGSEYLQSVVVPGLAKLLPFIFTAGSLAFGP</sequence>
<protein>
    <submittedName>
        <fullName evidence="1">Uncharacterized protein</fullName>
    </submittedName>
</protein>
<evidence type="ECO:0000313" key="1">
    <source>
        <dbReference type="EMBL" id="AJQ92503.1"/>
    </source>
</evidence>
<keyword evidence="2" id="KW-1185">Reference proteome</keyword>
<evidence type="ECO:0000313" key="2">
    <source>
        <dbReference type="Proteomes" id="UP000032266"/>
    </source>
</evidence>
<dbReference type="Proteomes" id="UP000032266">
    <property type="component" value="Chromosome"/>
</dbReference>
<gene>
    <name evidence="1" type="ORF">YC6258_00453</name>
</gene>